<dbReference type="Proteomes" id="UP000095767">
    <property type="component" value="Unassembled WGS sequence"/>
</dbReference>
<reference evidence="1 2" key="1">
    <citation type="submission" date="2016-09" db="EMBL/GenBank/DDBJ databases">
        <title>The draft genome of Dichanthelium oligosanthes: A C3 panicoid grass species.</title>
        <authorList>
            <person name="Studer A.J."/>
            <person name="Schnable J.C."/>
            <person name="Brutnell T.P."/>
        </authorList>
    </citation>
    <scope>NUCLEOTIDE SEQUENCE [LARGE SCALE GENOMIC DNA]</scope>
    <source>
        <strain evidence="2">cv. Kellogg 1175</strain>
        <tissue evidence="1">Leaf</tissue>
    </source>
</reference>
<dbReference type="EMBL" id="LWDX02054450">
    <property type="protein sequence ID" value="OEL19172.1"/>
    <property type="molecule type" value="Genomic_DNA"/>
</dbReference>
<protein>
    <submittedName>
        <fullName evidence="1">Uncharacterized protein</fullName>
    </submittedName>
</protein>
<evidence type="ECO:0000313" key="2">
    <source>
        <dbReference type="Proteomes" id="UP000095767"/>
    </source>
</evidence>
<accession>A0A1E5V1Y7</accession>
<sequence length="65" mass="7485">LDWIGSRPKQVTSRLMARVVGQARHLILRPLVLHQSGDGCVHTAAWHQLGVRRKTFRTATFSFRY</sequence>
<name>A0A1E5V1Y7_9POAL</name>
<evidence type="ECO:0000313" key="1">
    <source>
        <dbReference type="EMBL" id="OEL19172.1"/>
    </source>
</evidence>
<gene>
    <name evidence="1" type="ORF">BAE44_0019806</name>
</gene>
<organism evidence="1 2">
    <name type="scientific">Dichanthelium oligosanthes</name>
    <dbReference type="NCBI Taxonomy" id="888268"/>
    <lineage>
        <taxon>Eukaryota</taxon>
        <taxon>Viridiplantae</taxon>
        <taxon>Streptophyta</taxon>
        <taxon>Embryophyta</taxon>
        <taxon>Tracheophyta</taxon>
        <taxon>Spermatophyta</taxon>
        <taxon>Magnoliopsida</taxon>
        <taxon>Liliopsida</taxon>
        <taxon>Poales</taxon>
        <taxon>Poaceae</taxon>
        <taxon>PACMAD clade</taxon>
        <taxon>Panicoideae</taxon>
        <taxon>Panicodae</taxon>
        <taxon>Paniceae</taxon>
        <taxon>Dichantheliinae</taxon>
        <taxon>Dichanthelium</taxon>
    </lineage>
</organism>
<feature type="non-terminal residue" evidence="1">
    <location>
        <position position="1"/>
    </location>
</feature>
<proteinExistence type="predicted"/>
<keyword evidence="2" id="KW-1185">Reference proteome</keyword>
<dbReference type="AlphaFoldDB" id="A0A1E5V1Y7"/>
<comment type="caution">
    <text evidence="1">The sequence shown here is derived from an EMBL/GenBank/DDBJ whole genome shotgun (WGS) entry which is preliminary data.</text>
</comment>